<dbReference type="GO" id="GO:0005886">
    <property type="term" value="C:plasma membrane"/>
    <property type="evidence" value="ECO:0007669"/>
    <property type="project" value="UniProtKB-SubCell"/>
</dbReference>
<dbReference type="InterPro" id="IPR049453">
    <property type="entry name" value="Memb_transporter_dom"/>
</dbReference>
<evidence type="ECO:0000313" key="9">
    <source>
        <dbReference type="Proteomes" id="UP000663828"/>
    </source>
</evidence>
<dbReference type="Pfam" id="PF13515">
    <property type="entry name" value="FUSC_2"/>
    <property type="match status" value="1"/>
</dbReference>
<evidence type="ECO:0000256" key="4">
    <source>
        <dbReference type="ARBA" id="ARBA00022989"/>
    </source>
</evidence>
<dbReference type="EMBL" id="CAJNOR010001565">
    <property type="protein sequence ID" value="CAF1165071.1"/>
    <property type="molecule type" value="Genomic_DNA"/>
</dbReference>
<keyword evidence="9" id="KW-1185">Reference proteome</keyword>
<gene>
    <name evidence="8" type="ORF">XAT740_LOCUS21702</name>
</gene>
<organism evidence="8 9">
    <name type="scientific">Adineta ricciae</name>
    <name type="common">Rotifer</name>
    <dbReference type="NCBI Taxonomy" id="249248"/>
    <lineage>
        <taxon>Eukaryota</taxon>
        <taxon>Metazoa</taxon>
        <taxon>Spiralia</taxon>
        <taxon>Gnathifera</taxon>
        <taxon>Rotifera</taxon>
        <taxon>Eurotatoria</taxon>
        <taxon>Bdelloidea</taxon>
        <taxon>Adinetida</taxon>
        <taxon>Adinetidae</taxon>
        <taxon>Adineta</taxon>
    </lineage>
</organism>
<dbReference type="PANTHER" id="PTHR30509">
    <property type="entry name" value="P-HYDROXYBENZOIC ACID EFFLUX PUMP SUBUNIT-RELATED"/>
    <property type="match status" value="1"/>
</dbReference>
<keyword evidence="3 6" id="KW-0812">Transmembrane</keyword>
<keyword evidence="5 6" id="KW-0472">Membrane</keyword>
<feature type="transmembrane region" description="Helical" evidence="6">
    <location>
        <begin position="139"/>
        <end position="157"/>
    </location>
</feature>
<evidence type="ECO:0000313" key="8">
    <source>
        <dbReference type="EMBL" id="CAF1165071.1"/>
    </source>
</evidence>
<comment type="subcellular location">
    <subcellularLocation>
        <location evidence="1">Cell membrane</location>
        <topology evidence="1">Multi-pass membrane protein</topology>
    </subcellularLocation>
</comment>
<comment type="caution">
    <text evidence="8">The sequence shown here is derived from an EMBL/GenBank/DDBJ whole genome shotgun (WGS) entry which is preliminary data.</text>
</comment>
<feature type="transmembrane region" description="Helical" evidence="6">
    <location>
        <begin position="443"/>
        <end position="463"/>
    </location>
</feature>
<keyword evidence="4 6" id="KW-1133">Transmembrane helix</keyword>
<feature type="transmembrane region" description="Helical" evidence="6">
    <location>
        <begin position="169"/>
        <end position="188"/>
    </location>
</feature>
<protein>
    <recommendedName>
        <fullName evidence="7">Integral membrane bound transporter domain-containing protein</fullName>
    </recommendedName>
</protein>
<name>A0A814TR00_ADIRI</name>
<feature type="transmembrane region" description="Helical" evidence="6">
    <location>
        <begin position="578"/>
        <end position="600"/>
    </location>
</feature>
<accession>A0A814TR00</accession>
<evidence type="ECO:0000256" key="3">
    <source>
        <dbReference type="ARBA" id="ARBA00022692"/>
    </source>
</evidence>
<dbReference type="PANTHER" id="PTHR30509:SF9">
    <property type="entry name" value="MULTIDRUG RESISTANCE PROTEIN MDTO"/>
    <property type="match status" value="1"/>
</dbReference>
<dbReference type="Proteomes" id="UP000663828">
    <property type="component" value="Unassembled WGS sequence"/>
</dbReference>
<evidence type="ECO:0000256" key="6">
    <source>
        <dbReference type="SAM" id="Phobius"/>
    </source>
</evidence>
<sequence length="885" mass="101654">MTFARILERLCHFYFNYHQYDTFPVCATSTFIRRLQYALRITLSFLIGGFITYGTPLNDQLTTQYLIPVMCILAIQETFGMTLLASYQMITALTPLSIFLYIIQKLGVGYGDYLAAELLLLVSSFALSYKCVQIQPRKIALLISSIFFATIVNQQNLPSTFIFTLLEEFVIGIAVSLLTSLLVFPLFATIDIENRMNYCLQNLQRMESIVIQAFLCEDQMSAQVSLARSSTLEQMIRTAMNLIHTRLNETRMEPSRLLQRIFNRRRRHLMDLTLQEQEYFVSSWMFHVCSLQLMVKQCRFNEYHNHFKQELQVDLAHLDSCQCSMISDLTSSTVTTREQFDEHLGQLQRALKTLRQTSIEARLSQVEHSLQSGTKIHSDDHLSHAFFLFQLATIVRLLTQVTNYREKQSFLQNIQDVRKKKQKAKHRSIIQILKPQWPRIASALKSTIIIGVGSIFVMVPRLADIFENGQWILIALCMTQGDTVGGALTTMKRRLIGTLLGAMWAYITYLSVEDHIYNTFGMLVPWILVFGYLKSAPEWNYAAVVASFTPVLINLGRIPYGPSLPAGNYALLRIEENLVGIAIATVLTILIFPIFAIDVLKKNIESTLQLCRQSINGMQTIYDQVFQNELFDVTVVDMEKTTDQEIKSFVDAQRSRFHQLISSQRMLLEFSALEPTLWWFQNAFPTVRYEMLAAQQTDMFRMLHNVDAILMRIHECSKDETNPIKDLQMYGNGGVLPSALHNELATLSRQLNECVNLWASYFTLTQTRCYRLGRECSFSRTSLLESDLLKHEQCLIELHQTIHRLQNEHQGTVDRLLNYCLDRITQGDTIGRIVPYVDNEKAYIIFIGIAAIHYSAAELARAALALGTNIHTIFELETTKLYRSF</sequence>
<reference evidence="8" key="1">
    <citation type="submission" date="2021-02" db="EMBL/GenBank/DDBJ databases">
        <authorList>
            <person name="Nowell W R."/>
        </authorList>
    </citation>
    <scope>NUCLEOTIDE SEQUENCE</scope>
</reference>
<evidence type="ECO:0000259" key="7">
    <source>
        <dbReference type="Pfam" id="PF13515"/>
    </source>
</evidence>
<feature type="transmembrane region" description="Helical" evidence="6">
    <location>
        <begin position="516"/>
        <end position="533"/>
    </location>
</feature>
<proteinExistence type="predicted"/>
<feature type="transmembrane region" description="Helical" evidence="6">
    <location>
        <begin position="65"/>
        <end position="85"/>
    </location>
</feature>
<dbReference type="AlphaFoldDB" id="A0A814TR00"/>
<feature type="transmembrane region" description="Helical" evidence="6">
    <location>
        <begin position="495"/>
        <end position="510"/>
    </location>
</feature>
<evidence type="ECO:0000256" key="2">
    <source>
        <dbReference type="ARBA" id="ARBA00022475"/>
    </source>
</evidence>
<feature type="transmembrane region" description="Helical" evidence="6">
    <location>
        <begin position="37"/>
        <end position="53"/>
    </location>
</feature>
<feature type="transmembrane region" description="Helical" evidence="6">
    <location>
        <begin position="469"/>
        <end position="488"/>
    </location>
</feature>
<keyword evidence="2" id="KW-1003">Cell membrane</keyword>
<evidence type="ECO:0000256" key="1">
    <source>
        <dbReference type="ARBA" id="ARBA00004651"/>
    </source>
</evidence>
<evidence type="ECO:0000256" key="5">
    <source>
        <dbReference type="ARBA" id="ARBA00023136"/>
    </source>
</evidence>
<feature type="domain" description="Integral membrane bound transporter" evidence="7">
    <location>
        <begin position="465"/>
        <end position="585"/>
    </location>
</feature>